<comment type="caution">
    <text evidence="2">The sequence shown here is derived from an EMBL/GenBank/DDBJ whole genome shotgun (WGS) entry which is preliminary data.</text>
</comment>
<dbReference type="PANTHER" id="PTHR40082:SF1">
    <property type="entry name" value="BLR5956 PROTEIN"/>
    <property type="match status" value="1"/>
</dbReference>
<organism evidence="2 3">
    <name type="scientific">Brachybacterium paraconglomeratum</name>
    <dbReference type="NCBI Taxonomy" id="173362"/>
    <lineage>
        <taxon>Bacteria</taxon>
        <taxon>Bacillati</taxon>
        <taxon>Actinomycetota</taxon>
        <taxon>Actinomycetes</taxon>
        <taxon>Micrococcales</taxon>
        <taxon>Dermabacteraceae</taxon>
        <taxon>Brachybacterium</taxon>
    </lineage>
</organism>
<proteinExistence type="predicted"/>
<evidence type="ECO:0000259" key="1">
    <source>
        <dbReference type="Pfam" id="PF02602"/>
    </source>
</evidence>
<sequence>MTTLLSDALAGRTVITAVDRRSEELAAALERHGARVVPAAAMSTIPHVDDDTLLERTRSLVAAPPDATVVLTGVGMRGWLEAADAAGLGEDLRAALGASRIHSRGTKAHGAVRGAGLDSVYVAASETAAELGEELLRTGVDGLRIAVQHHGSGDDGLDELLTAHGAEVISLTVYRWGPPSDPAALTRAVELAGAGGADAVLFTSAPGATGWLDAAARAGTLDAVRERARAGALVLASVGPVTSAALTARDLPVLEAERARTGSLVRTVVQHFAALS</sequence>
<dbReference type="AlphaFoldDB" id="A0A426SMM3"/>
<evidence type="ECO:0000313" key="2">
    <source>
        <dbReference type="EMBL" id="RRR19522.1"/>
    </source>
</evidence>
<dbReference type="SUPFAM" id="SSF69618">
    <property type="entry name" value="HemD-like"/>
    <property type="match status" value="1"/>
</dbReference>
<protein>
    <submittedName>
        <fullName evidence="2">Uroporphyrinogen-III synthase</fullName>
    </submittedName>
</protein>
<dbReference type="GO" id="GO:0004852">
    <property type="term" value="F:uroporphyrinogen-III synthase activity"/>
    <property type="evidence" value="ECO:0007669"/>
    <property type="project" value="InterPro"/>
</dbReference>
<name>A0A426SMM3_9MICO</name>
<dbReference type="InterPro" id="IPR036108">
    <property type="entry name" value="4pyrrol_syn_uPrphyn_synt_sf"/>
</dbReference>
<dbReference type="CDD" id="cd06578">
    <property type="entry name" value="HemD"/>
    <property type="match status" value="1"/>
</dbReference>
<dbReference type="GO" id="GO:0006780">
    <property type="term" value="P:uroporphyrinogen III biosynthetic process"/>
    <property type="evidence" value="ECO:0007669"/>
    <property type="project" value="InterPro"/>
</dbReference>
<dbReference type="EMBL" id="QOCI01000002">
    <property type="protein sequence ID" value="RRR19522.1"/>
    <property type="molecule type" value="Genomic_DNA"/>
</dbReference>
<accession>A0A426SMM3</accession>
<feature type="domain" description="Tetrapyrrole biosynthesis uroporphyrinogen III synthase" evidence="1">
    <location>
        <begin position="24"/>
        <end position="265"/>
    </location>
</feature>
<dbReference type="PANTHER" id="PTHR40082">
    <property type="entry name" value="BLR5956 PROTEIN"/>
    <property type="match status" value="1"/>
</dbReference>
<gene>
    <name evidence="2" type="ORF">DS079_04475</name>
</gene>
<evidence type="ECO:0000313" key="3">
    <source>
        <dbReference type="Proteomes" id="UP000274327"/>
    </source>
</evidence>
<dbReference type="GeneID" id="78120287"/>
<reference evidence="2 3" key="1">
    <citation type="submission" date="2018-07" db="EMBL/GenBank/DDBJ databases">
        <title>Brachybacteriurn paraconglorneratum KCTC 9916.</title>
        <authorList>
            <person name="Li Y."/>
        </authorList>
    </citation>
    <scope>NUCLEOTIDE SEQUENCE [LARGE SCALE GENOMIC DNA]</scope>
    <source>
        <strain evidence="2 3">KCTC 9916</strain>
    </source>
</reference>
<dbReference type="InterPro" id="IPR039793">
    <property type="entry name" value="UROS/Hem4"/>
</dbReference>
<dbReference type="Gene3D" id="3.40.50.10090">
    <property type="match status" value="2"/>
</dbReference>
<dbReference type="RefSeq" id="WP_126985238.1">
    <property type="nucleotide sequence ID" value="NZ_JALXWX010000009.1"/>
</dbReference>
<dbReference type="Proteomes" id="UP000274327">
    <property type="component" value="Unassembled WGS sequence"/>
</dbReference>
<dbReference type="Pfam" id="PF02602">
    <property type="entry name" value="HEM4"/>
    <property type="match status" value="1"/>
</dbReference>
<keyword evidence="3" id="KW-1185">Reference proteome</keyword>
<dbReference type="InterPro" id="IPR003754">
    <property type="entry name" value="4pyrrol_synth_uPrphyn_synth"/>
</dbReference>